<dbReference type="FunFam" id="3.30.360.10:FF:000005">
    <property type="entry name" value="Homoserine dehydrogenase"/>
    <property type="match status" value="1"/>
</dbReference>
<name>A0A8J2WYN7_9STRA</name>
<evidence type="ECO:0000259" key="13">
    <source>
        <dbReference type="Pfam" id="PF00742"/>
    </source>
</evidence>
<dbReference type="SUPFAM" id="SSF51735">
    <property type="entry name" value="NAD(P)-binding Rossmann-fold domains"/>
    <property type="match status" value="1"/>
</dbReference>
<feature type="domain" description="Homoserine dehydrogenase catalytic" evidence="13">
    <location>
        <begin position="205"/>
        <end position="385"/>
    </location>
</feature>
<dbReference type="SUPFAM" id="SSF55347">
    <property type="entry name" value="Glyceraldehyde-3-phosphate dehydrogenase-like, C-terminal domain"/>
    <property type="match status" value="1"/>
</dbReference>
<dbReference type="AlphaFoldDB" id="A0A8J2WYN7"/>
<keyword evidence="7 10" id="KW-0791">Threonine biosynthesis</keyword>
<dbReference type="UniPathway" id="UPA00050">
    <property type="reaction ID" value="UER00063"/>
</dbReference>
<keyword evidence="6 10" id="KW-0028">Amino-acid biosynthesis</keyword>
<organism evidence="15 16">
    <name type="scientific">Pelagomonas calceolata</name>
    <dbReference type="NCBI Taxonomy" id="35677"/>
    <lineage>
        <taxon>Eukaryota</taxon>
        <taxon>Sar</taxon>
        <taxon>Stramenopiles</taxon>
        <taxon>Ochrophyta</taxon>
        <taxon>Pelagophyceae</taxon>
        <taxon>Pelagomonadales</taxon>
        <taxon>Pelagomonadaceae</taxon>
        <taxon>Pelagomonas</taxon>
    </lineage>
</organism>
<dbReference type="NCBIfam" id="NF004976">
    <property type="entry name" value="PRK06349.1"/>
    <property type="match status" value="1"/>
</dbReference>
<evidence type="ECO:0000259" key="14">
    <source>
        <dbReference type="Pfam" id="PF03447"/>
    </source>
</evidence>
<dbReference type="PANTHER" id="PTHR43331">
    <property type="entry name" value="HOMOSERINE DEHYDROGENASE"/>
    <property type="match status" value="1"/>
</dbReference>
<dbReference type="Pfam" id="PF00742">
    <property type="entry name" value="Homoserine_dh"/>
    <property type="match status" value="1"/>
</dbReference>
<evidence type="ECO:0000256" key="11">
    <source>
        <dbReference type="RuleBase" id="RU004171"/>
    </source>
</evidence>
<comment type="catalytic activity">
    <reaction evidence="10">
        <text>L-homoserine + NADP(+) = L-aspartate 4-semialdehyde + NADPH + H(+)</text>
        <dbReference type="Rhea" id="RHEA:15761"/>
        <dbReference type="ChEBI" id="CHEBI:15378"/>
        <dbReference type="ChEBI" id="CHEBI:57476"/>
        <dbReference type="ChEBI" id="CHEBI:57783"/>
        <dbReference type="ChEBI" id="CHEBI:58349"/>
        <dbReference type="ChEBI" id="CHEBI:537519"/>
        <dbReference type="EC" id="1.1.1.3"/>
    </reaction>
</comment>
<accession>A0A8J2WYN7</accession>
<dbReference type="Gene3D" id="3.30.360.10">
    <property type="entry name" value="Dihydrodipicolinate Reductase, domain 2"/>
    <property type="match status" value="1"/>
</dbReference>
<comment type="pathway">
    <text evidence="1 10">Amino-acid biosynthesis; L-threonine biosynthesis; L-threonine from L-aspartate: step 3/5.</text>
</comment>
<proteinExistence type="inferred from homology"/>
<comment type="similarity">
    <text evidence="3 11">Belongs to the homoserine dehydrogenase family.</text>
</comment>
<dbReference type="GO" id="GO:0009088">
    <property type="term" value="P:threonine biosynthetic process"/>
    <property type="evidence" value="ECO:0007669"/>
    <property type="project" value="UniProtKB-UniPathway"/>
</dbReference>
<dbReference type="InterPro" id="IPR036291">
    <property type="entry name" value="NAD(P)-bd_dom_sf"/>
</dbReference>
<evidence type="ECO:0000256" key="10">
    <source>
        <dbReference type="RuleBase" id="RU000579"/>
    </source>
</evidence>
<dbReference type="InterPro" id="IPR001342">
    <property type="entry name" value="HDH_cat"/>
</dbReference>
<dbReference type="OrthoDB" id="67851at2759"/>
<dbReference type="GO" id="GO:0009086">
    <property type="term" value="P:methionine biosynthetic process"/>
    <property type="evidence" value="ECO:0007669"/>
    <property type="project" value="UniProtKB-KW"/>
</dbReference>
<comment type="caution">
    <text evidence="15">The sequence shown here is derived from an EMBL/GenBank/DDBJ whole genome shotgun (WGS) entry which is preliminary data.</text>
</comment>
<evidence type="ECO:0000313" key="15">
    <source>
        <dbReference type="EMBL" id="CAH0372834.1"/>
    </source>
</evidence>
<keyword evidence="10" id="KW-0521">NADP</keyword>
<dbReference type="UniPathway" id="UPA00051">
    <property type="reaction ID" value="UER00465"/>
</dbReference>
<protein>
    <recommendedName>
        <fullName evidence="5 10">Homoserine dehydrogenase</fullName>
        <ecNumber evidence="4 10">1.1.1.3</ecNumber>
    </recommendedName>
</protein>
<evidence type="ECO:0000256" key="12">
    <source>
        <dbReference type="SAM" id="SignalP"/>
    </source>
</evidence>
<dbReference type="InterPro" id="IPR019811">
    <property type="entry name" value="HDH_CS"/>
</dbReference>
<keyword evidence="9 10" id="KW-0486">Methionine biosynthesis</keyword>
<comment type="pathway">
    <text evidence="2 10">Amino-acid biosynthesis; L-methionine biosynthesis via de novo pathway; L-homoserine from L-aspartate: step 3/3.</text>
</comment>
<dbReference type="GO" id="GO:0050661">
    <property type="term" value="F:NADP binding"/>
    <property type="evidence" value="ECO:0007669"/>
    <property type="project" value="InterPro"/>
</dbReference>
<evidence type="ECO:0000256" key="7">
    <source>
        <dbReference type="ARBA" id="ARBA00022697"/>
    </source>
</evidence>
<feature type="domain" description="Aspartate/homoserine dehydrogenase NAD-binding" evidence="14">
    <location>
        <begin position="43"/>
        <end position="169"/>
    </location>
</feature>
<dbReference type="PROSITE" id="PS01042">
    <property type="entry name" value="HOMOSER_DHGENASE"/>
    <property type="match status" value="1"/>
</dbReference>
<dbReference type="InterPro" id="IPR005106">
    <property type="entry name" value="Asp/hSer_DH_NAD-bd"/>
</dbReference>
<dbReference type="Gene3D" id="3.30.70.260">
    <property type="match status" value="1"/>
</dbReference>
<sequence>MMVLGVLVASWCARGLAFAPAAPAASARGAPLAAQVRKVGIVGGGTVGGGIVEILERRREQLVAATGGVGLEVKAVVVRDAAKARDWTAPPGCVVTEDLEAVLGGDRRGSYGPVDFVRSGGDRFAHTGDDDVDLVVEVMGGTTLAKDVVFRALRAGKDVVTANKALIADCLPEIEAVVAEANAAQGAGAPRVQFGYEAAVCGGIPIIHTMNTDFVGDEVTRLRGIMNGCTNFMLTKMEAEGLSYADCLAEATALGYAEEDPTLDVGGFDARSKLAILVRLAFGVDVDETLISCTGIAGLETIDFEYARGQLDGTIKLLGVAELDGAGGLTAYVTPALVPRGATLASISDATNAVEVASRNLEASLFVGRGAGRFPTANSCVSDVVACARGALPEPFAKKVGGVAFRSDFESFFYIRIRYRNAIGIVKALGEICARHDVSIDSLLQKPHSDYFVVVTEAGPRSRVEKVAADVEAEAWCVGDVFFMPVATQE</sequence>
<evidence type="ECO:0000256" key="8">
    <source>
        <dbReference type="ARBA" id="ARBA00023002"/>
    </source>
</evidence>
<dbReference type="Pfam" id="PF03447">
    <property type="entry name" value="NAD_binding_3"/>
    <property type="match status" value="1"/>
</dbReference>
<dbReference type="EMBL" id="CAKKNE010000003">
    <property type="protein sequence ID" value="CAH0372834.1"/>
    <property type="molecule type" value="Genomic_DNA"/>
</dbReference>
<feature type="signal peptide" evidence="12">
    <location>
        <begin position="1"/>
        <end position="17"/>
    </location>
</feature>
<keyword evidence="16" id="KW-1185">Reference proteome</keyword>
<evidence type="ECO:0000256" key="4">
    <source>
        <dbReference type="ARBA" id="ARBA00013213"/>
    </source>
</evidence>
<evidence type="ECO:0000256" key="2">
    <source>
        <dbReference type="ARBA" id="ARBA00005062"/>
    </source>
</evidence>
<evidence type="ECO:0000256" key="6">
    <source>
        <dbReference type="ARBA" id="ARBA00022605"/>
    </source>
</evidence>
<evidence type="ECO:0000256" key="5">
    <source>
        <dbReference type="ARBA" id="ARBA00013376"/>
    </source>
</evidence>
<dbReference type="PANTHER" id="PTHR43331:SF1">
    <property type="entry name" value="HOMOSERINE DEHYDROGENASE"/>
    <property type="match status" value="1"/>
</dbReference>
<dbReference type="EC" id="1.1.1.3" evidence="4 10"/>
<feature type="chain" id="PRO_5035285675" description="Homoserine dehydrogenase" evidence="12">
    <location>
        <begin position="18"/>
        <end position="490"/>
    </location>
</feature>
<evidence type="ECO:0000313" key="16">
    <source>
        <dbReference type="Proteomes" id="UP000789595"/>
    </source>
</evidence>
<gene>
    <name evidence="15" type="ORF">PECAL_3P28860</name>
</gene>
<dbReference type="Gene3D" id="3.40.50.720">
    <property type="entry name" value="NAD(P)-binding Rossmann-like Domain"/>
    <property type="match status" value="1"/>
</dbReference>
<evidence type="ECO:0000256" key="3">
    <source>
        <dbReference type="ARBA" id="ARBA00006753"/>
    </source>
</evidence>
<keyword evidence="12" id="KW-0732">Signal</keyword>
<evidence type="ECO:0000256" key="9">
    <source>
        <dbReference type="ARBA" id="ARBA00023167"/>
    </source>
</evidence>
<dbReference type="Proteomes" id="UP000789595">
    <property type="component" value="Unassembled WGS sequence"/>
</dbReference>
<reference evidence="15" key="1">
    <citation type="submission" date="2021-11" db="EMBL/GenBank/DDBJ databases">
        <authorList>
            <consortium name="Genoscope - CEA"/>
            <person name="William W."/>
        </authorList>
    </citation>
    <scope>NUCLEOTIDE SEQUENCE</scope>
</reference>
<evidence type="ECO:0000256" key="1">
    <source>
        <dbReference type="ARBA" id="ARBA00005056"/>
    </source>
</evidence>
<keyword evidence="8 10" id="KW-0560">Oxidoreductase</keyword>
<dbReference type="GO" id="GO:0004412">
    <property type="term" value="F:homoserine dehydrogenase activity"/>
    <property type="evidence" value="ECO:0007669"/>
    <property type="project" value="UniProtKB-EC"/>
</dbReference>